<accession>A0A212R1V2</accession>
<dbReference type="InterPro" id="IPR004714">
    <property type="entry name" value="Cyt_oxidase_maturation_cbb3"/>
</dbReference>
<keyword evidence="1" id="KW-0472">Membrane</keyword>
<evidence type="ECO:0000313" key="3">
    <source>
        <dbReference type="Proteomes" id="UP000198418"/>
    </source>
</evidence>
<gene>
    <name evidence="2" type="ORF">SAMN06265338_102352</name>
</gene>
<dbReference type="PANTHER" id="PTHR41532">
    <property type="entry name" value="FIXS PROTEIN"/>
    <property type="match status" value="1"/>
</dbReference>
<protein>
    <submittedName>
        <fullName evidence="2">Cytochrome oxidase maturation protein, cbb3-type</fullName>
    </submittedName>
</protein>
<proteinExistence type="predicted"/>
<keyword evidence="1" id="KW-0812">Transmembrane</keyword>
<keyword evidence="1" id="KW-1133">Transmembrane helix</keyword>
<name>A0A212R1V2_RHOAC</name>
<dbReference type="RefSeq" id="WP_088519863.1">
    <property type="nucleotide sequence ID" value="NZ_FYDG01000002.1"/>
</dbReference>
<evidence type="ECO:0000256" key="1">
    <source>
        <dbReference type="SAM" id="Phobius"/>
    </source>
</evidence>
<feature type="transmembrane region" description="Helical" evidence="1">
    <location>
        <begin position="6"/>
        <end position="26"/>
    </location>
</feature>
<dbReference type="PANTHER" id="PTHR41532:SF1">
    <property type="entry name" value="FIXS PROTEIN"/>
    <property type="match status" value="1"/>
</dbReference>
<dbReference type="EMBL" id="FYDG01000002">
    <property type="protein sequence ID" value="SNB65926.1"/>
    <property type="molecule type" value="Genomic_DNA"/>
</dbReference>
<reference evidence="3" key="1">
    <citation type="submission" date="2017-06" db="EMBL/GenBank/DDBJ databases">
        <authorList>
            <person name="Varghese N."/>
            <person name="Submissions S."/>
        </authorList>
    </citation>
    <scope>NUCLEOTIDE SEQUENCE [LARGE SCALE GENOMIC DNA]</scope>
    <source>
        <strain evidence="3">DSM 137</strain>
    </source>
</reference>
<organism evidence="2 3">
    <name type="scientific">Rhodoblastus acidophilus</name>
    <name type="common">Rhodopseudomonas acidophila</name>
    <dbReference type="NCBI Taxonomy" id="1074"/>
    <lineage>
        <taxon>Bacteria</taxon>
        <taxon>Pseudomonadati</taxon>
        <taxon>Pseudomonadota</taxon>
        <taxon>Alphaproteobacteria</taxon>
        <taxon>Hyphomicrobiales</taxon>
        <taxon>Rhodoblastaceae</taxon>
        <taxon>Rhodoblastus</taxon>
    </lineage>
</organism>
<sequence length="50" mass="5768">MNVLVFLIPLAILLGLLALYGLFWSLKRNQYEDLDGAAYRILLDDDIEKK</sequence>
<evidence type="ECO:0000313" key="2">
    <source>
        <dbReference type="EMBL" id="SNB65926.1"/>
    </source>
</evidence>
<dbReference type="NCBIfam" id="TIGR00847">
    <property type="entry name" value="ccoS"/>
    <property type="match status" value="1"/>
</dbReference>
<dbReference type="AlphaFoldDB" id="A0A212R1V2"/>
<dbReference type="Pfam" id="PF03597">
    <property type="entry name" value="FixS"/>
    <property type="match status" value="1"/>
</dbReference>
<dbReference type="Proteomes" id="UP000198418">
    <property type="component" value="Unassembled WGS sequence"/>
</dbReference>
<keyword evidence="3" id="KW-1185">Reference proteome</keyword>